<evidence type="ECO:0000256" key="4">
    <source>
        <dbReference type="ARBA" id="ARBA00023002"/>
    </source>
</evidence>
<dbReference type="EMBL" id="JAQQPM010000004">
    <property type="protein sequence ID" value="KAK2071034.1"/>
    <property type="molecule type" value="Genomic_DNA"/>
</dbReference>
<dbReference type="SUPFAM" id="SSF48113">
    <property type="entry name" value="Heme-dependent peroxidases"/>
    <property type="match status" value="2"/>
</dbReference>
<accession>A0AAD9I5I4</accession>
<dbReference type="Gene3D" id="1.10.420.10">
    <property type="entry name" value="Peroxidase, domain 2"/>
    <property type="match status" value="2"/>
</dbReference>
<evidence type="ECO:0000256" key="9">
    <source>
        <dbReference type="RuleBase" id="RU003451"/>
    </source>
</evidence>
<feature type="active site" description="Proton acceptor" evidence="8">
    <location>
        <position position="146"/>
    </location>
</feature>
<protein>
    <recommendedName>
        <fullName evidence="8 9">Catalase-peroxidase</fullName>
        <shortName evidence="8">CP</shortName>
        <ecNumber evidence="8 9">1.11.1.21</ecNumber>
    </recommendedName>
    <alternativeName>
        <fullName evidence="8">Peroxidase/catalase</fullName>
    </alternativeName>
</protein>
<evidence type="ECO:0000256" key="3">
    <source>
        <dbReference type="ARBA" id="ARBA00022723"/>
    </source>
</evidence>
<keyword evidence="5 8" id="KW-0408">Iron</keyword>
<dbReference type="GO" id="GO:0004096">
    <property type="term" value="F:catalase activity"/>
    <property type="evidence" value="ECO:0007669"/>
    <property type="project" value="UniProtKB-UniRule"/>
</dbReference>
<dbReference type="NCBIfam" id="NF011635">
    <property type="entry name" value="PRK15061.1"/>
    <property type="match status" value="1"/>
</dbReference>
<dbReference type="PROSITE" id="PS00436">
    <property type="entry name" value="PEROXIDASE_2"/>
    <property type="match status" value="1"/>
</dbReference>
<keyword evidence="2 8" id="KW-0349">Heme</keyword>
<dbReference type="InterPro" id="IPR010255">
    <property type="entry name" value="Haem_peroxidase_sf"/>
</dbReference>
<comment type="function">
    <text evidence="8">Bifunctional enzyme with both catalase and broad-spectrum peroxidase activity. Confers resistance to H(2)O(2) in hyphae. May play an antioxidative role in fungal defense against the host-produced H(2)O(2) (oxidative burst) at the early stage of plant infection.</text>
</comment>
<dbReference type="Proteomes" id="UP001217918">
    <property type="component" value="Unassembled WGS sequence"/>
</dbReference>
<dbReference type="PANTHER" id="PTHR30555">
    <property type="entry name" value="HYDROPEROXIDASE I, BIFUNCTIONAL CATALASE-PEROXIDASE"/>
    <property type="match status" value="1"/>
</dbReference>
<dbReference type="PRINTS" id="PR00458">
    <property type="entry name" value="PEROXIDASE"/>
</dbReference>
<feature type="domain" description="Plant heme peroxidase family profile" evidence="10">
    <location>
        <begin position="179"/>
        <end position="461"/>
    </location>
</feature>
<proteinExistence type="inferred from homology"/>
<feature type="cross-link" description="Tryptophyl-tyrosyl-methioninium (Trp-Tyr) (with Met-304)" evidence="8">
    <location>
        <begin position="145"/>
        <end position="278"/>
    </location>
</feature>
<dbReference type="HAMAP" id="MF_01961">
    <property type="entry name" value="Catal_peroxid"/>
    <property type="match status" value="1"/>
</dbReference>
<keyword evidence="3 8" id="KW-0479">Metal-binding</keyword>
<keyword evidence="8" id="KW-1015">Disulfide bond</keyword>
<dbReference type="InterPro" id="IPR019794">
    <property type="entry name" value="Peroxidases_AS"/>
</dbReference>
<dbReference type="GO" id="GO:0042744">
    <property type="term" value="P:hydrogen peroxide catabolic process"/>
    <property type="evidence" value="ECO:0007669"/>
    <property type="project" value="UniProtKB-KW"/>
</dbReference>
<evidence type="ECO:0000256" key="8">
    <source>
        <dbReference type="HAMAP-Rule" id="MF_03108"/>
    </source>
</evidence>
<dbReference type="GO" id="GO:0020037">
    <property type="term" value="F:heme binding"/>
    <property type="evidence" value="ECO:0007669"/>
    <property type="project" value="InterPro"/>
</dbReference>
<feature type="domain" description="Plant heme peroxidase family profile" evidence="10">
    <location>
        <begin position="567"/>
        <end position="803"/>
    </location>
</feature>
<dbReference type="InterPro" id="IPR019793">
    <property type="entry name" value="Peroxidases_heam-ligand_BS"/>
</dbReference>
<dbReference type="GO" id="GO:0046872">
    <property type="term" value="F:metal ion binding"/>
    <property type="evidence" value="ECO:0007669"/>
    <property type="project" value="UniProtKB-KW"/>
</dbReference>
<feature type="chain" id="PRO_5041755692" description="Catalase-peroxidase" evidence="8 9">
    <location>
        <begin position="19"/>
        <end position="807"/>
    </location>
</feature>
<dbReference type="GO" id="GO:0005576">
    <property type="term" value="C:extracellular region"/>
    <property type="evidence" value="ECO:0007669"/>
    <property type="project" value="UniProtKB-SubCell"/>
</dbReference>
<gene>
    <name evidence="8" type="primary">katG</name>
    <name evidence="11" type="ORF">P8C59_005491</name>
</gene>
<dbReference type="NCBIfam" id="TIGR00198">
    <property type="entry name" value="cat_per_HPI"/>
    <property type="match status" value="1"/>
</dbReference>
<dbReference type="EC" id="1.11.1.21" evidence="8 9"/>
<dbReference type="GO" id="GO:0005829">
    <property type="term" value="C:cytosol"/>
    <property type="evidence" value="ECO:0007669"/>
    <property type="project" value="TreeGrafter"/>
</dbReference>
<dbReference type="InterPro" id="IPR002016">
    <property type="entry name" value="Haem_peroxidase"/>
</dbReference>
<feature type="site" description="Transition state stabilizer" evidence="8">
    <location>
        <position position="142"/>
    </location>
</feature>
<comment type="catalytic activity">
    <reaction evidence="7 8 9">
        <text>2 H2O2 = O2 + 2 H2O</text>
        <dbReference type="Rhea" id="RHEA:20309"/>
        <dbReference type="ChEBI" id="CHEBI:15377"/>
        <dbReference type="ChEBI" id="CHEBI:15379"/>
        <dbReference type="ChEBI" id="CHEBI:16240"/>
        <dbReference type="EC" id="1.11.1.21"/>
    </reaction>
</comment>
<keyword evidence="12" id="KW-1185">Reference proteome</keyword>
<keyword evidence="8 9" id="KW-0732">Signal</keyword>
<keyword evidence="4 8" id="KW-0560">Oxidoreductase</keyword>
<name>A0AAD9I5I4_9PEZI</name>
<comment type="catalytic activity">
    <reaction evidence="8 9">
        <text>H2O2 + AH2 = A + 2 H2O</text>
        <dbReference type="Rhea" id="RHEA:30275"/>
        <dbReference type="ChEBI" id="CHEBI:13193"/>
        <dbReference type="ChEBI" id="CHEBI:15377"/>
        <dbReference type="ChEBI" id="CHEBI:16240"/>
        <dbReference type="ChEBI" id="CHEBI:17499"/>
        <dbReference type="EC" id="1.11.1.21"/>
    </reaction>
</comment>
<dbReference type="PRINTS" id="PR00460">
    <property type="entry name" value="BPEROXIDASE"/>
</dbReference>
<evidence type="ECO:0000313" key="12">
    <source>
        <dbReference type="Proteomes" id="UP001217918"/>
    </source>
</evidence>
<feature type="cross-link" description="Tryptophyl-tyrosyl-methioninium (Tyr-Met) (with Trp-145)" evidence="8">
    <location>
        <begin position="278"/>
        <end position="304"/>
    </location>
</feature>
<dbReference type="PROSITE" id="PS00435">
    <property type="entry name" value="PEROXIDASE_1"/>
    <property type="match status" value="1"/>
</dbReference>
<comment type="subcellular location">
    <subcellularLocation>
        <location evidence="8">Secreted</location>
    </subcellularLocation>
</comment>
<dbReference type="PANTHER" id="PTHR30555:SF0">
    <property type="entry name" value="CATALASE-PEROXIDASE"/>
    <property type="match status" value="1"/>
</dbReference>
<dbReference type="Gene3D" id="1.10.520.10">
    <property type="match status" value="2"/>
</dbReference>
<keyword evidence="8" id="KW-0964">Secreted</keyword>
<evidence type="ECO:0000256" key="6">
    <source>
        <dbReference type="ARBA" id="ARBA00023324"/>
    </source>
</evidence>
<evidence type="ECO:0000256" key="2">
    <source>
        <dbReference type="ARBA" id="ARBA00022617"/>
    </source>
</evidence>
<keyword evidence="1 8" id="KW-0575">Peroxidase</keyword>
<comment type="caution">
    <text evidence="11">The sequence shown here is derived from an EMBL/GenBank/DDBJ whole genome shotgun (WGS) entry which is preliminary data.</text>
</comment>
<dbReference type="InterPro" id="IPR000763">
    <property type="entry name" value="Catalase_peroxidase"/>
</dbReference>
<feature type="signal peptide" evidence="8 9">
    <location>
        <begin position="1"/>
        <end position="18"/>
    </location>
</feature>
<comment type="subunit">
    <text evidence="8">Homodimer; disulfide-linked.</text>
</comment>
<keyword evidence="6 8" id="KW-0376">Hydrogen peroxide</keyword>
<organism evidence="11 12">
    <name type="scientific">Phyllachora maydis</name>
    <dbReference type="NCBI Taxonomy" id="1825666"/>
    <lineage>
        <taxon>Eukaryota</taxon>
        <taxon>Fungi</taxon>
        <taxon>Dikarya</taxon>
        <taxon>Ascomycota</taxon>
        <taxon>Pezizomycotina</taxon>
        <taxon>Sordariomycetes</taxon>
        <taxon>Sordariomycetidae</taxon>
        <taxon>Phyllachorales</taxon>
        <taxon>Phyllachoraceae</taxon>
        <taxon>Phyllachora</taxon>
    </lineage>
</organism>
<reference evidence="11" key="1">
    <citation type="journal article" date="2023" name="Mol. Plant Microbe Interact.">
        <title>Elucidating the Obligate Nature and Biological Capacity of an Invasive Fungal Corn Pathogen.</title>
        <authorList>
            <person name="MacCready J.S."/>
            <person name="Roggenkamp E.M."/>
            <person name="Gdanetz K."/>
            <person name="Chilvers M.I."/>
        </authorList>
    </citation>
    <scope>NUCLEOTIDE SEQUENCE</scope>
    <source>
        <strain evidence="11">PM02</strain>
    </source>
</reference>
<comment type="PTM">
    <text evidence="8">Formation of the three residue Trp-Tyr-Met cross-link is important for the catalase, but not the peroxidase activity of the enzyme.</text>
</comment>
<sequence length="807" mass="86291" precursor="true">MLSSSLSFVLGLLPLVSAQCPVARAGKRGAIGTVDKRDLLVGRADFSSSLTTLANSFGQCPAISEAAGGGSRSRDWWPCQLRLDVLRQFSPNQDPLGASFDYAKEFAKLDYFALKADIVSVIHKPQPWWPADYGTYGPFFVRLTWHAAGTYRISDGWGGGGMGQQRFAPLNSWPDNANLDKARRLLWPIKQKYGKSISWADLLLLAGNVALQDMGFPVLGFGAGRPDTWQADEGIFWGAETTFVPQGNDVRYYNSKDIVGRADKLEWPLAAAHMGLIYVNPTGPDGSGNPNASALDIRKTFGVMGMNDSETVALIAGGHAFGKAHGASPAKLGPPPEGAPLEAQAFGWANPFGKGDGDDTITSGLEVIWTKTPTNWSNGYLNSLFKNTWTLTKSPAGNYQFEAMNGTLDYPDPFNGPMRHATMLVSDLALRVDPIYRKIAEPWVDDFDALTKAFAAAWFKLLHRDMGPLSRYLGPEVPKQHFIWQDPLPNVTYPPITTADASDLKAKILALPGVNTSSLVSVAWGSAATFRVGDKRGGANGARISLMPQMMWAVNNPARLTTVLQGLNTLKSTFNTANANGKQVSLADLIVLAGNAAVEAAATAAGVTGVTVPFTPGRVDATQADTDVAGFEYLNPAADGFRNFRNTSAPAQARTEELLVEKARQLSLTIPEMTVLVGGMRALGATWDGGSEGVLTAHPGTLTNDFFVNLLDIGTVWTPDAGGETFTGKARDTGAVKWTATRADLVFGAQSELRAVAEVYAQAGGKEQLVADFVAAWAKVMDLDRYDVKGLGGMVQGVVSSVTTPSS</sequence>
<dbReference type="GO" id="GO:0070301">
    <property type="term" value="P:cellular response to hydrogen peroxide"/>
    <property type="evidence" value="ECO:0007669"/>
    <property type="project" value="TreeGrafter"/>
</dbReference>
<dbReference type="Pfam" id="PF00141">
    <property type="entry name" value="peroxidase"/>
    <property type="match status" value="2"/>
</dbReference>
<comment type="cofactor">
    <cofactor evidence="8">
        <name>heme b</name>
        <dbReference type="ChEBI" id="CHEBI:60344"/>
    </cofactor>
    <text evidence="8">Binds 1 heme b (iron(II)-protoporphyrin IX) group per monomer.</text>
</comment>
<evidence type="ECO:0000256" key="5">
    <source>
        <dbReference type="ARBA" id="ARBA00023004"/>
    </source>
</evidence>
<evidence type="ECO:0000259" key="10">
    <source>
        <dbReference type="PROSITE" id="PS50873"/>
    </source>
</evidence>
<comment type="similarity">
    <text evidence="8 9">Belongs to the peroxidase family. Peroxidase/catalase subfamily.</text>
</comment>
<evidence type="ECO:0000313" key="11">
    <source>
        <dbReference type="EMBL" id="KAK2071034.1"/>
    </source>
</evidence>
<feature type="binding site" description="axial binding residue" evidence="8">
    <location>
        <position position="319"/>
    </location>
    <ligand>
        <name>heme</name>
        <dbReference type="ChEBI" id="CHEBI:30413"/>
    </ligand>
    <ligandPart>
        <name>Fe</name>
        <dbReference type="ChEBI" id="CHEBI:18248"/>
    </ligandPart>
</feature>
<dbReference type="PROSITE" id="PS50873">
    <property type="entry name" value="PEROXIDASE_4"/>
    <property type="match status" value="2"/>
</dbReference>
<evidence type="ECO:0000256" key="7">
    <source>
        <dbReference type="ARBA" id="ARBA00049145"/>
    </source>
</evidence>
<dbReference type="AlphaFoldDB" id="A0AAD9I5I4"/>
<evidence type="ECO:0000256" key="1">
    <source>
        <dbReference type="ARBA" id="ARBA00022559"/>
    </source>
</evidence>